<protein>
    <submittedName>
        <fullName evidence="2">Uncharacterized protein</fullName>
    </submittedName>
</protein>
<feature type="compositionally biased region" description="Low complexity" evidence="1">
    <location>
        <begin position="94"/>
        <end position="107"/>
    </location>
</feature>
<evidence type="ECO:0000313" key="2">
    <source>
        <dbReference type="EMBL" id="PWZ32952.1"/>
    </source>
</evidence>
<dbReference type="Proteomes" id="UP000251960">
    <property type="component" value="Chromosome 3"/>
</dbReference>
<dbReference type="ExpressionAtlas" id="A0A3L6FIC3">
    <property type="expression patterns" value="baseline"/>
</dbReference>
<organism evidence="2">
    <name type="scientific">Zea mays</name>
    <name type="common">Maize</name>
    <dbReference type="NCBI Taxonomy" id="4577"/>
    <lineage>
        <taxon>Eukaryota</taxon>
        <taxon>Viridiplantae</taxon>
        <taxon>Streptophyta</taxon>
        <taxon>Embryophyta</taxon>
        <taxon>Tracheophyta</taxon>
        <taxon>Spermatophyta</taxon>
        <taxon>Magnoliopsida</taxon>
        <taxon>Liliopsida</taxon>
        <taxon>Poales</taxon>
        <taxon>Poaceae</taxon>
        <taxon>PACMAD clade</taxon>
        <taxon>Panicoideae</taxon>
        <taxon>Andropogonodae</taxon>
        <taxon>Andropogoneae</taxon>
        <taxon>Tripsacinae</taxon>
        <taxon>Zea</taxon>
    </lineage>
</organism>
<accession>A0A3L6FIC3</accession>
<reference evidence="2" key="1">
    <citation type="journal article" date="2018" name="Nat. Genet.">
        <title>Extensive intraspecific gene order and gene structural variations between Mo17 and other maize genomes.</title>
        <authorList>
            <person name="Sun S."/>
            <person name="Zhou Y."/>
            <person name="Chen J."/>
            <person name="Shi J."/>
            <person name="Zhao H."/>
            <person name="Zhao H."/>
            <person name="Song W."/>
            <person name="Zhang M."/>
            <person name="Cui Y."/>
            <person name="Dong X."/>
            <person name="Liu H."/>
            <person name="Ma X."/>
            <person name="Jiao Y."/>
            <person name="Wang B."/>
            <person name="Wei X."/>
            <person name="Stein J.C."/>
            <person name="Glaubitz J.C."/>
            <person name="Lu F."/>
            <person name="Yu G."/>
            <person name="Liang C."/>
            <person name="Fengler K."/>
            <person name="Li B."/>
            <person name="Rafalski A."/>
            <person name="Schnable P.S."/>
            <person name="Ware D.H."/>
            <person name="Buckler E.S."/>
            <person name="Lai J."/>
        </authorList>
    </citation>
    <scope>NUCLEOTIDE SEQUENCE [LARGE SCALE GENOMIC DNA]</scope>
    <source>
        <tissue evidence="2">Seedling</tissue>
    </source>
</reference>
<comment type="caution">
    <text evidence="2">The sequence shown here is derived from an EMBL/GenBank/DDBJ whole genome shotgun (WGS) entry which is preliminary data.</text>
</comment>
<name>A0A3L6FIC3_MAIZE</name>
<dbReference type="EMBL" id="NCVQ01000004">
    <property type="protein sequence ID" value="PWZ32952.1"/>
    <property type="molecule type" value="Genomic_DNA"/>
</dbReference>
<evidence type="ECO:0000256" key="1">
    <source>
        <dbReference type="SAM" id="MobiDB-lite"/>
    </source>
</evidence>
<dbReference type="AlphaFoldDB" id="A0A3L6FIC3"/>
<sequence>MPPSSSQGAGPSPMVSPLLPALDAPAAGRSFFLGALKLSPMAASSSFSHGDFPCSSLLGQQPGRPKPLCSASFFHLRPTSTFLLHGRPAAAPLPCSAASSSSPTTSSHGAQKFQQQGLPLLHSSSSSTLLSSLAQTSPMARCSRRPGASPPWLATRLFPCMRAAAQCAVDARCVLDEMRSKPRVIDFLQQPRRLRALWACCFIRRSEQHAVDTRRLFAVFA</sequence>
<gene>
    <name evidence="2" type="ORF">Zm00014a_015350</name>
</gene>
<feature type="region of interest" description="Disordered" evidence="1">
    <location>
        <begin position="94"/>
        <end position="114"/>
    </location>
</feature>
<proteinExistence type="predicted"/>